<comment type="caution">
    <text evidence="2">The sequence shown here is derived from an EMBL/GenBank/DDBJ whole genome shotgun (WGS) entry which is preliminary data.</text>
</comment>
<evidence type="ECO:0000313" key="2">
    <source>
        <dbReference type="EMBL" id="KAK9708813.1"/>
    </source>
</evidence>
<dbReference type="Pfam" id="PF04869">
    <property type="entry name" value="Uso1_p115_head"/>
    <property type="match status" value="1"/>
</dbReference>
<dbReference type="InterPro" id="IPR006953">
    <property type="entry name" value="Vesicle_Uso1_P115_head"/>
</dbReference>
<evidence type="ECO:0000259" key="1">
    <source>
        <dbReference type="Pfam" id="PF04869"/>
    </source>
</evidence>
<dbReference type="GO" id="GO:0048280">
    <property type="term" value="P:vesicle fusion with Golgi apparatus"/>
    <property type="evidence" value="ECO:0007669"/>
    <property type="project" value="InterPro"/>
</dbReference>
<evidence type="ECO:0000313" key="3">
    <source>
        <dbReference type="Proteomes" id="UP001458880"/>
    </source>
</evidence>
<accession>A0AAW1JX33</accession>
<feature type="domain" description="Vesicle tethering protein Uso1/P115-like head" evidence="1">
    <location>
        <begin position="13"/>
        <end position="97"/>
    </location>
</feature>
<dbReference type="GO" id="GO:0006886">
    <property type="term" value="P:intracellular protein transport"/>
    <property type="evidence" value="ECO:0007669"/>
    <property type="project" value="InterPro"/>
</dbReference>
<dbReference type="EMBL" id="JASPKY010000321">
    <property type="protein sequence ID" value="KAK9708813.1"/>
    <property type="molecule type" value="Genomic_DNA"/>
</dbReference>
<dbReference type="GO" id="GO:0000139">
    <property type="term" value="C:Golgi membrane"/>
    <property type="evidence" value="ECO:0007669"/>
    <property type="project" value="InterPro"/>
</dbReference>
<name>A0AAW1JX33_POPJA</name>
<dbReference type="InterPro" id="IPR011989">
    <property type="entry name" value="ARM-like"/>
</dbReference>
<dbReference type="Gene3D" id="1.25.10.10">
    <property type="entry name" value="Leucine-rich Repeat Variant"/>
    <property type="match status" value="1"/>
</dbReference>
<dbReference type="AlphaFoldDB" id="A0AAW1JX33"/>
<proteinExistence type="predicted"/>
<protein>
    <submittedName>
        <fullName evidence="2">Uso1 / p115 like vesicle tethering protein, head region</fullName>
    </submittedName>
</protein>
<reference evidence="2 3" key="1">
    <citation type="journal article" date="2024" name="BMC Genomics">
        <title>De novo assembly and annotation of Popillia japonica's genome with initial clues to its potential as an invasive pest.</title>
        <authorList>
            <person name="Cucini C."/>
            <person name="Boschi S."/>
            <person name="Funari R."/>
            <person name="Cardaioli E."/>
            <person name="Iannotti N."/>
            <person name="Marturano G."/>
            <person name="Paoli F."/>
            <person name="Bruttini M."/>
            <person name="Carapelli A."/>
            <person name="Frati F."/>
            <person name="Nardi F."/>
        </authorList>
    </citation>
    <scope>NUCLEOTIDE SEQUENCE [LARGE SCALE GENOMIC DNA]</scope>
    <source>
        <strain evidence="2">DMR45628</strain>
    </source>
</reference>
<organism evidence="2 3">
    <name type="scientific">Popillia japonica</name>
    <name type="common">Japanese beetle</name>
    <dbReference type="NCBI Taxonomy" id="7064"/>
    <lineage>
        <taxon>Eukaryota</taxon>
        <taxon>Metazoa</taxon>
        <taxon>Ecdysozoa</taxon>
        <taxon>Arthropoda</taxon>
        <taxon>Hexapoda</taxon>
        <taxon>Insecta</taxon>
        <taxon>Pterygota</taxon>
        <taxon>Neoptera</taxon>
        <taxon>Endopterygota</taxon>
        <taxon>Coleoptera</taxon>
        <taxon>Polyphaga</taxon>
        <taxon>Scarabaeiformia</taxon>
        <taxon>Scarabaeidae</taxon>
        <taxon>Rutelinae</taxon>
        <taxon>Popillia</taxon>
    </lineage>
</organism>
<keyword evidence="3" id="KW-1185">Reference proteome</keyword>
<sequence length="104" mass="11575">MSTCSSNLFNVPEAMAFLTAQTSANEYDNNEELLQGLCAFIMGLCVVFNDNTVQNYNKENLSLLIEKRVGVGMYLGKLGEISRHEVYSKAAKQPQVRVKHSAEL</sequence>
<gene>
    <name evidence="2" type="ORF">QE152_g26978</name>
</gene>
<dbReference type="Proteomes" id="UP001458880">
    <property type="component" value="Unassembled WGS sequence"/>
</dbReference>